<evidence type="ECO:0000313" key="2">
    <source>
        <dbReference type="EMBL" id="KZS40451.1"/>
    </source>
</evidence>
<dbReference type="InterPro" id="IPR012338">
    <property type="entry name" value="Beta-lactam/transpept-like"/>
</dbReference>
<dbReference type="SUPFAM" id="SSF56601">
    <property type="entry name" value="beta-lactamase/transpeptidase-like"/>
    <property type="match status" value="1"/>
</dbReference>
<feature type="domain" description="Beta-lactamase-related" evidence="1">
    <location>
        <begin position="40"/>
        <end position="357"/>
    </location>
</feature>
<dbReference type="OrthoDB" id="9793489at2"/>
<comment type="caution">
    <text evidence="2">The sequence shown here is derived from an EMBL/GenBank/DDBJ whole genome shotgun (WGS) entry which is preliminary data.</text>
</comment>
<dbReference type="Gene3D" id="1.25.40.10">
    <property type="entry name" value="Tetratricopeptide repeat domain"/>
    <property type="match status" value="1"/>
</dbReference>
<dbReference type="Proteomes" id="UP000076715">
    <property type="component" value="Unassembled WGS sequence"/>
</dbReference>
<dbReference type="AlphaFoldDB" id="A0A163ACY5"/>
<dbReference type="SUPFAM" id="SSF48452">
    <property type="entry name" value="TPR-like"/>
    <property type="match status" value="1"/>
</dbReference>
<evidence type="ECO:0000313" key="3">
    <source>
        <dbReference type="Proteomes" id="UP000076715"/>
    </source>
</evidence>
<proteinExistence type="predicted"/>
<reference evidence="2 3" key="1">
    <citation type="submission" date="2016-01" db="EMBL/GenBank/DDBJ databases">
        <title>The draft genome sequence of Aquimarina sp. RZW4-3-2.</title>
        <authorList>
            <person name="Wang Y."/>
        </authorList>
    </citation>
    <scope>NUCLEOTIDE SEQUENCE [LARGE SCALE GENOMIC DNA]</scope>
    <source>
        <strain evidence="2 3">RZW4-3-2</strain>
    </source>
</reference>
<organism evidence="2 3">
    <name type="scientific">Aquimarina aggregata</name>
    <dbReference type="NCBI Taxonomy" id="1642818"/>
    <lineage>
        <taxon>Bacteria</taxon>
        <taxon>Pseudomonadati</taxon>
        <taxon>Bacteroidota</taxon>
        <taxon>Flavobacteriia</taxon>
        <taxon>Flavobacteriales</taxon>
        <taxon>Flavobacteriaceae</taxon>
        <taxon>Aquimarina</taxon>
    </lineage>
</organism>
<accession>A0A163ACY5</accession>
<evidence type="ECO:0000259" key="1">
    <source>
        <dbReference type="Pfam" id="PF00144"/>
    </source>
</evidence>
<name>A0A163ACY5_9FLAO</name>
<keyword evidence="3" id="KW-1185">Reference proteome</keyword>
<protein>
    <recommendedName>
        <fullName evidence="1">Beta-lactamase-related domain-containing protein</fullName>
    </recommendedName>
</protein>
<dbReference type="InterPro" id="IPR050491">
    <property type="entry name" value="AmpC-like"/>
</dbReference>
<dbReference type="InterPro" id="IPR011990">
    <property type="entry name" value="TPR-like_helical_dom_sf"/>
</dbReference>
<dbReference type="PANTHER" id="PTHR46825">
    <property type="entry name" value="D-ALANYL-D-ALANINE-CARBOXYPEPTIDASE/ENDOPEPTIDASE AMPH"/>
    <property type="match status" value="1"/>
</dbReference>
<dbReference type="STRING" id="1642818.AWE51_05735"/>
<dbReference type="InterPro" id="IPR001466">
    <property type="entry name" value="Beta-lactam-related"/>
</dbReference>
<gene>
    <name evidence="2" type="ORF">AWE51_05735</name>
</gene>
<dbReference type="Gene3D" id="3.40.710.10">
    <property type="entry name" value="DD-peptidase/beta-lactamase superfamily"/>
    <property type="match status" value="1"/>
</dbReference>
<dbReference type="PANTHER" id="PTHR46825:SF9">
    <property type="entry name" value="BETA-LACTAMASE-RELATED DOMAIN-CONTAINING PROTEIN"/>
    <property type="match status" value="1"/>
</dbReference>
<dbReference type="RefSeq" id="WP_066314000.1">
    <property type="nucleotide sequence ID" value="NZ_LQRT01000013.1"/>
</dbReference>
<sequence length="498" mass="57371">MGSLKKIVILCLFTACFFSCKIEDKLETKTNIYKEFLNKLQQKGITTGNILVYKKGEVVFKNSSGLRSINPKDSLTLDSQFRLASVSKQFTGMAIMKLKESGKLDYDQKVNTILPEFPYKEITVRHLLHHTSGLTDYERLIDQNWKPEDSTKRYILGNDEIIKEMYRVNPELDFKTGEKWEYSNTGYLFLASIVEKLSGQHFSEFLKEQILDPLKMNNTILYKYQEAADVNMPNRVFGYRKALNQKDLQLNDYNIVNDVRGDGGIYSTLEDLMKWNIALSNHTIIPKKYLDEAFTPGKLNNGEETNYGFGWFIESKTKPRVVFHSGGWVGFGTYLYNEVDAENGFIVLTNNSNNNFRDIVIGFANINRNEAYKIPKFKGETVLAEKILNENIDKGIAYYHEIKKDTLTYEVKESNINQLGYQLLQNGNLEESLRIFKLNIDEYPNSANVYDSYGDALLEKGDSIQALTNFKKCYAMDNTLDYAKDKADKLEEQLNKNK</sequence>
<dbReference type="Pfam" id="PF00144">
    <property type="entry name" value="Beta-lactamase"/>
    <property type="match status" value="1"/>
</dbReference>
<dbReference type="EMBL" id="LQRT01000013">
    <property type="protein sequence ID" value="KZS40451.1"/>
    <property type="molecule type" value="Genomic_DNA"/>
</dbReference>